<feature type="compositionally biased region" description="Basic and acidic residues" evidence="1">
    <location>
        <begin position="226"/>
        <end position="250"/>
    </location>
</feature>
<feature type="compositionally biased region" description="Polar residues" evidence="1">
    <location>
        <begin position="276"/>
        <end position="286"/>
    </location>
</feature>
<name>A0ABR3WF14_9PEZI</name>
<feature type="compositionally biased region" description="Low complexity" evidence="1">
    <location>
        <begin position="213"/>
        <end position="223"/>
    </location>
</feature>
<organism evidence="4 5">
    <name type="scientific">Phialemonium thermophilum</name>
    <dbReference type="NCBI Taxonomy" id="223376"/>
    <lineage>
        <taxon>Eukaryota</taxon>
        <taxon>Fungi</taxon>
        <taxon>Dikarya</taxon>
        <taxon>Ascomycota</taxon>
        <taxon>Pezizomycotina</taxon>
        <taxon>Sordariomycetes</taxon>
        <taxon>Sordariomycetidae</taxon>
        <taxon>Cephalothecales</taxon>
        <taxon>Cephalothecaceae</taxon>
        <taxon>Phialemonium</taxon>
    </lineage>
</organism>
<feature type="region of interest" description="Disordered" evidence="1">
    <location>
        <begin position="211"/>
        <end position="311"/>
    </location>
</feature>
<proteinExistence type="predicted"/>
<evidence type="ECO:0000313" key="4">
    <source>
        <dbReference type="EMBL" id="KAL1860390.1"/>
    </source>
</evidence>
<gene>
    <name evidence="4" type="ORF">VTK73DRAFT_7372</name>
</gene>
<evidence type="ECO:0000256" key="2">
    <source>
        <dbReference type="SAM" id="Phobius"/>
    </source>
</evidence>
<reference evidence="4 5" key="1">
    <citation type="journal article" date="2024" name="Commun. Biol.">
        <title>Comparative genomic analysis of thermophilic fungi reveals convergent evolutionary adaptations and gene losses.</title>
        <authorList>
            <person name="Steindorff A.S."/>
            <person name="Aguilar-Pontes M.V."/>
            <person name="Robinson A.J."/>
            <person name="Andreopoulos B."/>
            <person name="LaButti K."/>
            <person name="Kuo A."/>
            <person name="Mondo S."/>
            <person name="Riley R."/>
            <person name="Otillar R."/>
            <person name="Haridas S."/>
            <person name="Lipzen A."/>
            <person name="Grimwood J."/>
            <person name="Schmutz J."/>
            <person name="Clum A."/>
            <person name="Reid I.D."/>
            <person name="Moisan M.C."/>
            <person name="Butler G."/>
            <person name="Nguyen T.T.M."/>
            <person name="Dewar K."/>
            <person name="Conant G."/>
            <person name="Drula E."/>
            <person name="Henrissat B."/>
            <person name="Hansel C."/>
            <person name="Singer S."/>
            <person name="Hutchinson M.I."/>
            <person name="de Vries R.P."/>
            <person name="Natvig D.O."/>
            <person name="Powell A.J."/>
            <person name="Tsang A."/>
            <person name="Grigoriev I.V."/>
        </authorList>
    </citation>
    <scope>NUCLEOTIDE SEQUENCE [LARGE SCALE GENOMIC DNA]</scope>
    <source>
        <strain evidence="4 5">ATCC 24622</strain>
    </source>
</reference>
<evidence type="ECO:0000313" key="5">
    <source>
        <dbReference type="Proteomes" id="UP001586593"/>
    </source>
</evidence>
<evidence type="ECO:0000256" key="1">
    <source>
        <dbReference type="SAM" id="MobiDB-lite"/>
    </source>
</evidence>
<feature type="region of interest" description="Disordered" evidence="1">
    <location>
        <begin position="148"/>
        <end position="176"/>
    </location>
</feature>
<keyword evidence="2" id="KW-1133">Transmembrane helix</keyword>
<sequence>MRPRGSAVICLLTIALATADDPFVGYYLEPDASDYSDETAFWHTTSGSIGACERQNHHSTGDGSIVAWGLSCGDNVVVNHYSRRDSDTNSVFTTTWTATDPCGRFPCVSLTVFQAPPAVAPSVVLITCAGDMGLPTGATVLYRQLEAPTSSARGTRNTQTTQTTGTNTPEAVPGRSHPNVGVIVGAVVGSLAGFGILAGSIAWVWLSRRRASSPKPQGPSQPSDVNHTKPELDGTDRQGHVRDIENKLRGDGSAQWTPAAELSDDPPRPPELEASPQPQELWSQQVAYGGGGHVETDGSRQGPERERTELP</sequence>
<feature type="compositionally biased region" description="Basic and acidic residues" evidence="1">
    <location>
        <begin position="294"/>
        <end position="311"/>
    </location>
</feature>
<feature type="chain" id="PRO_5047090310" evidence="3">
    <location>
        <begin position="20"/>
        <end position="311"/>
    </location>
</feature>
<keyword evidence="2" id="KW-0472">Membrane</keyword>
<accession>A0ABR3WF14</accession>
<feature type="signal peptide" evidence="3">
    <location>
        <begin position="1"/>
        <end position="19"/>
    </location>
</feature>
<feature type="compositionally biased region" description="Low complexity" evidence="1">
    <location>
        <begin position="153"/>
        <end position="168"/>
    </location>
</feature>
<evidence type="ECO:0000256" key="3">
    <source>
        <dbReference type="SAM" id="SignalP"/>
    </source>
</evidence>
<dbReference type="Proteomes" id="UP001586593">
    <property type="component" value="Unassembled WGS sequence"/>
</dbReference>
<dbReference type="EMBL" id="JAZHXJ010000466">
    <property type="protein sequence ID" value="KAL1860390.1"/>
    <property type="molecule type" value="Genomic_DNA"/>
</dbReference>
<keyword evidence="5" id="KW-1185">Reference proteome</keyword>
<feature type="transmembrane region" description="Helical" evidence="2">
    <location>
        <begin position="182"/>
        <end position="206"/>
    </location>
</feature>
<comment type="caution">
    <text evidence="4">The sequence shown here is derived from an EMBL/GenBank/DDBJ whole genome shotgun (WGS) entry which is preliminary data.</text>
</comment>
<keyword evidence="3" id="KW-0732">Signal</keyword>
<keyword evidence="2" id="KW-0812">Transmembrane</keyword>
<protein>
    <submittedName>
        <fullName evidence="4">Uncharacterized protein</fullName>
    </submittedName>
</protein>